<dbReference type="GO" id="GO:0046872">
    <property type="term" value="F:metal ion binding"/>
    <property type="evidence" value="ECO:0007669"/>
    <property type="project" value="UniProtKB-UniRule"/>
</dbReference>
<keyword evidence="5 9" id="KW-0255">Endonuclease</keyword>
<dbReference type="KEGG" id="opf:CBP31_13080"/>
<protein>
    <recommendedName>
        <fullName evidence="9">CRISPR-associated endoribonuclease Cas2</fullName>
        <ecNumber evidence="9">3.1.-.-</ecNumber>
    </recommendedName>
</protein>
<keyword evidence="11" id="KW-1185">Reference proteome</keyword>
<comment type="cofactor">
    <cofactor evidence="1 9">
        <name>Mg(2+)</name>
        <dbReference type="ChEBI" id="CHEBI:18420"/>
    </cofactor>
</comment>
<name>A0A1Y0D7E2_9GAMM</name>
<dbReference type="GO" id="GO:0051607">
    <property type="term" value="P:defense response to virus"/>
    <property type="evidence" value="ECO:0007669"/>
    <property type="project" value="UniProtKB-UniRule"/>
</dbReference>
<evidence type="ECO:0000256" key="4">
    <source>
        <dbReference type="ARBA" id="ARBA00022723"/>
    </source>
</evidence>
<reference evidence="10 11" key="1">
    <citation type="journal article" date="2014" name="Int. J. Syst. Evol. Microbiol.">
        <title>Oceanisphaera profunda sp. nov., a marine bacterium isolated from deep-sea sediment, and emended description of the genus Oceanisphaera.</title>
        <authorList>
            <person name="Xu Z."/>
            <person name="Zhang X.Y."/>
            <person name="Su H.N."/>
            <person name="Yu Z.C."/>
            <person name="Liu C."/>
            <person name="Li H."/>
            <person name="Chen X.L."/>
            <person name="Song X.Y."/>
            <person name="Xie B.B."/>
            <person name="Qin Q.L."/>
            <person name="Zhou B.C."/>
            <person name="Shi M."/>
            <person name="Huang Y."/>
            <person name="Zhang Y.Z."/>
        </authorList>
    </citation>
    <scope>NUCLEOTIDE SEQUENCE [LARGE SCALE GENOMIC DNA]</scope>
    <source>
        <strain evidence="10 11">SM1222</strain>
    </source>
</reference>
<keyword evidence="4 9" id="KW-0479">Metal-binding</keyword>
<gene>
    <name evidence="9" type="primary">cas2</name>
    <name evidence="10" type="ORF">CBP31_13080</name>
</gene>
<dbReference type="AlphaFoldDB" id="A0A1Y0D7E2"/>
<organism evidence="10 11">
    <name type="scientific">Oceanisphaera profunda</name>
    <dbReference type="NCBI Taxonomy" id="1416627"/>
    <lineage>
        <taxon>Bacteria</taxon>
        <taxon>Pseudomonadati</taxon>
        <taxon>Pseudomonadota</taxon>
        <taxon>Gammaproteobacteria</taxon>
        <taxon>Aeromonadales</taxon>
        <taxon>Aeromonadaceae</taxon>
        <taxon>Oceanisphaera</taxon>
    </lineage>
</organism>
<keyword evidence="3 9" id="KW-0540">Nuclease</keyword>
<keyword evidence="6 9" id="KW-0378">Hydrolase</keyword>
<dbReference type="EC" id="3.1.-.-" evidence="9"/>
<comment type="function">
    <text evidence="9">CRISPR (clustered regularly interspaced short palindromic repeat), is an adaptive immune system that provides protection against mobile genetic elements (viruses, transposable elements and conjugative plasmids). CRISPR clusters contain sequences complementary to antecedent mobile elements and target invading nucleic acids. CRISPR clusters are transcribed and processed into CRISPR RNA (crRNA). Functions as a ssRNA-specific endoribonuclease. Involved in the integration of spacer DNA into the CRISPR cassette.</text>
</comment>
<dbReference type="Pfam" id="PF09827">
    <property type="entry name" value="CRISPR_Cas2"/>
    <property type="match status" value="1"/>
</dbReference>
<comment type="similarity">
    <text evidence="2 9">Belongs to the CRISPR-associated endoribonuclease Cas2 protein family.</text>
</comment>
<dbReference type="NCBIfam" id="TIGR01573">
    <property type="entry name" value="cas2"/>
    <property type="match status" value="1"/>
</dbReference>
<evidence type="ECO:0000256" key="1">
    <source>
        <dbReference type="ARBA" id="ARBA00001946"/>
    </source>
</evidence>
<evidence type="ECO:0000313" key="11">
    <source>
        <dbReference type="Proteomes" id="UP000243937"/>
    </source>
</evidence>
<evidence type="ECO:0000256" key="2">
    <source>
        <dbReference type="ARBA" id="ARBA00009959"/>
    </source>
</evidence>
<dbReference type="EMBL" id="CP021377">
    <property type="protein sequence ID" value="ART83440.1"/>
    <property type="molecule type" value="Genomic_DNA"/>
</dbReference>
<evidence type="ECO:0000256" key="6">
    <source>
        <dbReference type="ARBA" id="ARBA00022801"/>
    </source>
</evidence>
<feature type="binding site" evidence="9">
    <location>
        <position position="9"/>
    </location>
    <ligand>
        <name>Mg(2+)</name>
        <dbReference type="ChEBI" id="CHEBI:18420"/>
        <note>catalytic</note>
    </ligand>
</feature>
<dbReference type="GO" id="GO:0043571">
    <property type="term" value="P:maintenance of CRISPR repeat elements"/>
    <property type="evidence" value="ECO:0007669"/>
    <property type="project" value="UniProtKB-UniRule"/>
</dbReference>
<dbReference type="InterPro" id="IPR019199">
    <property type="entry name" value="Virulence_VapD/CRISPR_Cas2"/>
</dbReference>
<dbReference type="SUPFAM" id="SSF143430">
    <property type="entry name" value="TTP0101/SSO1404-like"/>
    <property type="match status" value="1"/>
</dbReference>
<evidence type="ECO:0000256" key="9">
    <source>
        <dbReference type="HAMAP-Rule" id="MF_01471"/>
    </source>
</evidence>
<dbReference type="CDD" id="cd09725">
    <property type="entry name" value="Cas2_I_II_III"/>
    <property type="match status" value="1"/>
</dbReference>
<dbReference type="InterPro" id="IPR021127">
    <property type="entry name" value="CRISPR_associated_Cas2"/>
</dbReference>
<evidence type="ECO:0000256" key="3">
    <source>
        <dbReference type="ARBA" id="ARBA00022722"/>
    </source>
</evidence>
<evidence type="ECO:0000256" key="5">
    <source>
        <dbReference type="ARBA" id="ARBA00022759"/>
    </source>
</evidence>
<dbReference type="Proteomes" id="UP000243937">
    <property type="component" value="Chromosome"/>
</dbReference>
<dbReference type="OrthoDB" id="9798176at2"/>
<comment type="subunit">
    <text evidence="9">Homodimer, forms a heterotetramer with a Cas1 homodimer.</text>
</comment>
<dbReference type="GO" id="GO:0004521">
    <property type="term" value="F:RNA endonuclease activity"/>
    <property type="evidence" value="ECO:0007669"/>
    <property type="project" value="InterPro"/>
</dbReference>
<proteinExistence type="inferred from homology"/>
<evidence type="ECO:0000313" key="10">
    <source>
        <dbReference type="EMBL" id="ART83440.1"/>
    </source>
</evidence>
<sequence length="88" mass="9949">MQPYIACYDISCSRLRKRALTELLDISHSRQYSVFECNLTELQAQTLKDKLSSLLEPGDSFMLFKARSSPAIRLGAVYVDLLDIGYLG</sequence>
<evidence type="ECO:0000256" key="8">
    <source>
        <dbReference type="ARBA" id="ARBA00023118"/>
    </source>
</evidence>
<evidence type="ECO:0000256" key="7">
    <source>
        <dbReference type="ARBA" id="ARBA00022842"/>
    </source>
</evidence>
<dbReference type="HAMAP" id="MF_01471">
    <property type="entry name" value="Cas2"/>
    <property type="match status" value="1"/>
</dbReference>
<dbReference type="GO" id="GO:0016787">
    <property type="term" value="F:hydrolase activity"/>
    <property type="evidence" value="ECO:0007669"/>
    <property type="project" value="UniProtKB-KW"/>
</dbReference>
<dbReference type="Gene3D" id="3.30.70.240">
    <property type="match status" value="1"/>
</dbReference>
<dbReference type="RefSeq" id="WP_087038005.1">
    <property type="nucleotide sequence ID" value="NZ_CP021377.1"/>
</dbReference>
<keyword evidence="7 9" id="KW-0460">Magnesium</keyword>
<accession>A0A1Y0D7E2</accession>
<keyword evidence="8 9" id="KW-0051">Antiviral defense</keyword>